<dbReference type="EMBL" id="BAABCY010000036">
    <property type="protein sequence ID" value="GAA3565977.1"/>
    <property type="molecule type" value="Genomic_DNA"/>
</dbReference>
<accession>A0ABP6XF33</accession>
<keyword evidence="2 5" id="KW-0812">Transmembrane</keyword>
<organism evidence="7 8">
    <name type="scientific">Snuella lapsa</name>
    <dbReference type="NCBI Taxonomy" id="870481"/>
    <lineage>
        <taxon>Bacteria</taxon>
        <taxon>Pseudomonadati</taxon>
        <taxon>Bacteroidota</taxon>
        <taxon>Flavobacteriia</taxon>
        <taxon>Flavobacteriales</taxon>
        <taxon>Flavobacteriaceae</taxon>
        <taxon>Snuella</taxon>
    </lineage>
</organism>
<dbReference type="InterPro" id="IPR051533">
    <property type="entry name" value="WaaL-like"/>
</dbReference>
<evidence type="ECO:0000256" key="3">
    <source>
        <dbReference type="ARBA" id="ARBA00022989"/>
    </source>
</evidence>
<name>A0ABP6XF33_9FLAO</name>
<keyword evidence="4 5" id="KW-0472">Membrane</keyword>
<feature type="domain" description="O-antigen ligase-related" evidence="6">
    <location>
        <begin position="38"/>
        <end position="107"/>
    </location>
</feature>
<dbReference type="PANTHER" id="PTHR37422">
    <property type="entry name" value="TEICHURONIC ACID BIOSYNTHESIS PROTEIN TUAE"/>
    <property type="match status" value="1"/>
</dbReference>
<evidence type="ECO:0000256" key="4">
    <source>
        <dbReference type="ARBA" id="ARBA00023136"/>
    </source>
</evidence>
<keyword evidence="3 5" id="KW-1133">Transmembrane helix</keyword>
<feature type="transmembrane region" description="Helical" evidence="5">
    <location>
        <begin position="99"/>
        <end position="117"/>
    </location>
</feature>
<evidence type="ECO:0000256" key="5">
    <source>
        <dbReference type="SAM" id="Phobius"/>
    </source>
</evidence>
<gene>
    <name evidence="7" type="ORF">GCM10022395_15450</name>
</gene>
<evidence type="ECO:0000256" key="1">
    <source>
        <dbReference type="ARBA" id="ARBA00004141"/>
    </source>
</evidence>
<feature type="transmembrane region" description="Helical" evidence="5">
    <location>
        <begin position="129"/>
        <end position="148"/>
    </location>
</feature>
<comment type="caution">
    <text evidence="7">The sequence shown here is derived from an EMBL/GenBank/DDBJ whole genome shotgun (WGS) entry which is preliminary data.</text>
</comment>
<sequence length="184" mass="21159">MLVFFEPKSERLKLTDFKIERIDLSGKTLNTILVLEDNDFNASLKLRLDHFQTSLNMIKQNQVFGIGPGRWNAYKSDFGSKDRNIMDSHNDLLAFSSQYGLIPGVFFVSCIYLTPLFCFRKRLKEKTNIFNKVSYLFLINLLMIFAGITNAGLFKHQIVAFLILILVLGLKELNPKLEVMEKLG</sequence>
<dbReference type="PANTHER" id="PTHR37422:SF13">
    <property type="entry name" value="LIPOPOLYSACCHARIDE BIOSYNTHESIS PROTEIN PA4999-RELATED"/>
    <property type="match status" value="1"/>
</dbReference>
<evidence type="ECO:0000313" key="7">
    <source>
        <dbReference type="EMBL" id="GAA3565977.1"/>
    </source>
</evidence>
<keyword evidence="8" id="KW-1185">Reference proteome</keyword>
<comment type="subcellular location">
    <subcellularLocation>
        <location evidence="1">Membrane</location>
        <topology evidence="1">Multi-pass membrane protein</topology>
    </subcellularLocation>
</comment>
<evidence type="ECO:0000313" key="8">
    <source>
        <dbReference type="Proteomes" id="UP001500954"/>
    </source>
</evidence>
<reference evidence="8" key="1">
    <citation type="journal article" date="2019" name="Int. J. Syst. Evol. Microbiol.">
        <title>The Global Catalogue of Microorganisms (GCM) 10K type strain sequencing project: providing services to taxonomists for standard genome sequencing and annotation.</title>
        <authorList>
            <consortium name="The Broad Institute Genomics Platform"/>
            <consortium name="The Broad Institute Genome Sequencing Center for Infectious Disease"/>
            <person name="Wu L."/>
            <person name="Ma J."/>
        </authorList>
    </citation>
    <scope>NUCLEOTIDE SEQUENCE [LARGE SCALE GENOMIC DNA]</scope>
    <source>
        <strain evidence="8">JCM 17111</strain>
    </source>
</reference>
<dbReference type="Proteomes" id="UP001500954">
    <property type="component" value="Unassembled WGS sequence"/>
</dbReference>
<protein>
    <recommendedName>
        <fullName evidence="6">O-antigen ligase-related domain-containing protein</fullName>
    </recommendedName>
</protein>
<dbReference type="InterPro" id="IPR007016">
    <property type="entry name" value="O-antigen_ligase-rel_domated"/>
</dbReference>
<dbReference type="Pfam" id="PF04932">
    <property type="entry name" value="Wzy_C"/>
    <property type="match status" value="1"/>
</dbReference>
<evidence type="ECO:0000259" key="6">
    <source>
        <dbReference type="Pfam" id="PF04932"/>
    </source>
</evidence>
<evidence type="ECO:0000256" key="2">
    <source>
        <dbReference type="ARBA" id="ARBA00022692"/>
    </source>
</evidence>
<proteinExistence type="predicted"/>